<dbReference type="OrthoDB" id="5842486at2759"/>
<evidence type="ECO:0000313" key="6">
    <source>
        <dbReference type="EMBL" id="EYC25486.1"/>
    </source>
</evidence>
<keyword evidence="1" id="KW-0489">Methyltransferase</keyword>
<comment type="caution">
    <text evidence="6">The sequence shown here is derived from an EMBL/GenBank/DDBJ whole genome shotgun (WGS) entry which is preliminary data.</text>
</comment>
<evidence type="ECO:0000256" key="3">
    <source>
        <dbReference type="ARBA" id="ARBA00037932"/>
    </source>
</evidence>
<dbReference type="STRING" id="53326.A0A016VDZ8"/>
<dbReference type="InterPro" id="IPR029063">
    <property type="entry name" value="SAM-dependent_MTases_sf"/>
</dbReference>
<evidence type="ECO:0000256" key="1">
    <source>
        <dbReference type="ARBA" id="ARBA00022603"/>
    </source>
</evidence>
<comment type="similarity">
    <text evidence="3">Belongs to the methyltransferase superfamily. ETFBKMT family.</text>
</comment>
<evidence type="ECO:0000256" key="2">
    <source>
        <dbReference type="ARBA" id="ARBA00022679"/>
    </source>
</evidence>
<name>A0A016VDZ8_9BILA</name>
<gene>
    <name evidence="6" type="primary">Acey_s0011.g1232</name>
    <name evidence="6" type="synonym">Acey-C37A2.6</name>
    <name evidence="6" type="ORF">Y032_0011g1232</name>
</gene>
<proteinExistence type="inferred from homology"/>
<dbReference type="GO" id="GO:0016279">
    <property type="term" value="F:protein-lysine N-methyltransferase activity"/>
    <property type="evidence" value="ECO:0007669"/>
    <property type="project" value="TreeGrafter"/>
</dbReference>
<dbReference type="Pfam" id="PF06325">
    <property type="entry name" value="PrmA"/>
    <property type="match status" value="1"/>
</dbReference>
<accession>A0A016VDZ8</accession>
<sequence>MSKSLRHVAKWILRNTLISNESLTPELRLRLITEQSSLWRSTPDRCPFADPFWAFYWPGGQAVTRYILDNPCLFNGANVLDFGCGCGSASIAASIAGANVVANDIDTNALVATAVNYRLNAVPTTQTRFVADNMLESEDNRTTHAFLKAGKSFVVLGDMFYDTEFAEKVLTWLKRIKESTGARILIGDPNRHPLAEEQLRRYKTRVIKKQLAGYSIPDSVMREHYGFSAVNVIELQ</sequence>
<keyword evidence="2" id="KW-0808">Transferase</keyword>
<dbReference type="AlphaFoldDB" id="A0A016VDZ8"/>
<dbReference type="SUPFAM" id="SSF53335">
    <property type="entry name" value="S-adenosyl-L-methionine-dependent methyltransferases"/>
    <property type="match status" value="1"/>
</dbReference>
<dbReference type="PANTHER" id="PTHR43648">
    <property type="entry name" value="ELECTRON TRANSFER FLAVOPROTEIN BETA SUBUNIT LYSINE METHYLTRANSFERASE"/>
    <property type="match status" value="1"/>
</dbReference>
<protein>
    <recommendedName>
        <fullName evidence="5">ETFB lysine methyltransferase</fullName>
    </recommendedName>
    <alternativeName>
        <fullName evidence="4">Protein N-lysine methyltransferase METTL20</fullName>
    </alternativeName>
</protein>
<dbReference type="Gene3D" id="3.40.50.150">
    <property type="entry name" value="Vaccinia Virus protein VP39"/>
    <property type="match status" value="1"/>
</dbReference>
<evidence type="ECO:0000256" key="5">
    <source>
        <dbReference type="ARBA" id="ARBA00042266"/>
    </source>
</evidence>
<organism evidence="6 7">
    <name type="scientific">Ancylostoma ceylanicum</name>
    <dbReference type="NCBI Taxonomy" id="53326"/>
    <lineage>
        <taxon>Eukaryota</taxon>
        <taxon>Metazoa</taxon>
        <taxon>Ecdysozoa</taxon>
        <taxon>Nematoda</taxon>
        <taxon>Chromadorea</taxon>
        <taxon>Rhabditida</taxon>
        <taxon>Rhabditina</taxon>
        <taxon>Rhabditomorpha</taxon>
        <taxon>Strongyloidea</taxon>
        <taxon>Ancylostomatidae</taxon>
        <taxon>Ancylostomatinae</taxon>
        <taxon>Ancylostoma</taxon>
    </lineage>
</organism>
<dbReference type="GO" id="GO:0005759">
    <property type="term" value="C:mitochondrial matrix"/>
    <property type="evidence" value="ECO:0007669"/>
    <property type="project" value="TreeGrafter"/>
</dbReference>
<dbReference type="Proteomes" id="UP000024635">
    <property type="component" value="Unassembled WGS sequence"/>
</dbReference>
<dbReference type="GO" id="GO:0032259">
    <property type="term" value="P:methylation"/>
    <property type="evidence" value="ECO:0007669"/>
    <property type="project" value="UniProtKB-KW"/>
</dbReference>
<dbReference type="InterPro" id="IPR050078">
    <property type="entry name" value="Ribosomal_L11_MeTrfase_PrmA"/>
</dbReference>
<reference evidence="7" key="1">
    <citation type="journal article" date="2015" name="Nat. Genet.">
        <title>The genome and transcriptome of the zoonotic hookworm Ancylostoma ceylanicum identify infection-specific gene families.</title>
        <authorList>
            <person name="Schwarz E.M."/>
            <person name="Hu Y."/>
            <person name="Antoshechkin I."/>
            <person name="Miller M.M."/>
            <person name="Sternberg P.W."/>
            <person name="Aroian R.V."/>
        </authorList>
    </citation>
    <scope>NUCLEOTIDE SEQUENCE</scope>
    <source>
        <strain evidence="7">HY135</strain>
    </source>
</reference>
<evidence type="ECO:0000313" key="7">
    <source>
        <dbReference type="Proteomes" id="UP000024635"/>
    </source>
</evidence>
<evidence type="ECO:0000256" key="4">
    <source>
        <dbReference type="ARBA" id="ARBA00041867"/>
    </source>
</evidence>
<keyword evidence="7" id="KW-1185">Reference proteome</keyword>
<dbReference type="PANTHER" id="PTHR43648:SF1">
    <property type="entry name" value="ELECTRON TRANSFER FLAVOPROTEIN BETA SUBUNIT LYSINE METHYLTRANSFERASE"/>
    <property type="match status" value="1"/>
</dbReference>
<dbReference type="EMBL" id="JARK01001347">
    <property type="protein sequence ID" value="EYC25486.1"/>
    <property type="molecule type" value="Genomic_DNA"/>
</dbReference>